<dbReference type="InterPro" id="IPR049457">
    <property type="entry name" value="Emfourin"/>
</dbReference>
<name>A0A540X2R5_9BACT</name>
<dbReference type="Pfam" id="PF20242">
    <property type="entry name" value="Emfourin"/>
    <property type="match status" value="1"/>
</dbReference>
<evidence type="ECO:0000313" key="1">
    <source>
        <dbReference type="EMBL" id="TQF15535.1"/>
    </source>
</evidence>
<evidence type="ECO:0000313" key="2">
    <source>
        <dbReference type="Proteomes" id="UP000315369"/>
    </source>
</evidence>
<dbReference type="EMBL" id="VIFM01000041">
    <property type="protein sequence ID" value="TQF15535.1"/>
    <property type="molecule type" value="Genomic_DNA"/>
</dbReference>
<organism evidence="1 2">
    <name type="scientific">Myxococcus llanfairpwllgwyngyllgogerychwyrndrobwllllantysiliogogogochensis</name>
    <dbReference type="NCBI Taxonomy" id="2590453"/>
    <lineage>
        <taxon>Bacteria</taxon>
        <taxon>Pseudomonadati</taxon>
        <taxon>Myxococcota</taxon>
        <taxon>Myxococcia</taxon>
        <taxon>Myxococcales</taxon>
        <taxon>Cystobacterineae</taxon>
        <taxon>Myxococcaceae</taxon>
        <taxon>Myxococcus</taxon>
    </lineage>
</organism>
<proteinExistence type="predicted"/>
<sequence length="113" mass="12598">MSRDSVRIQLSQEGGLAAFPGLARPRSVELGELPAEQAEAIEQGLRDARFHELPSVVEGSGPRGADQRQYTLTVEEGARRHSVKLVEPVEDPHLRELLSLVRRATRRRGGHWN</sequence>
<reference evidence="1 2" key="1">
    <citation type="submission" date="2019-06" db="EMBL/GenBank/DDBJ databases">
        <authorList>
            <person name="Livingstone P."/>
            <person name="Whitworth D."/>
        </authorList>
    </citation>
    <scope>NUCLEOTIDE SEQUENCE [LARGE SCALE GENOMIC DNA]</scope>
    <source>
        <strain evidence="1 2">AM401</strain>
    </source>
</reference>
<dbReference type="OrthoDB" id="164747at2"/>
<accession>A0A540X2R5</accession>
<comment type="caution">
    <text evidence="1">The sequence shown here is derived from an EMBL/GenBank/DDBJ whole genome shotgun (WGS) entry which is preliminary data.</text>
</comment>
<gene>
    <name evidence="1" type="ORF">FJV41_13025</name>
</gene>
<protein>
    <submittedName>
        <fullName evidence="1">Uncharacterized protein</fullName>
    </submittedName>
</protein>
<dbReference type="Proteomes" id="UP000315369">
    <property type="component" value="Unassembled WGS sequence"/>
</dbReference>
<dbReference type="AlphaFoldDB" id="A0A540X2R5"/>
<dbReference type="RefSeq" id="WP_141642782.1">
    <property type="nucleotide sequence ID" value="NZ_VIFM01000041.1"/>
</dbReference>
<keyword evidence="2" id="KW-1185">Reference proteome</keyword>